<comment type="cofactor">
    <cofactor evidence="1">
        <name>[4Fe-4S] cluster</name>
        <dbReference type="ChEBI" id="CHEBI:49883"/>
    </cofactor>
</comment>
<feature type="domain" description="4Fe4S-binding SPASM" evidence="6">
    <location>
        <begin position="241"/>
        <end position="274"/>
    </location>
</feature>
<dbReference type="InterPro" id="IPR007197">
    <property type="entry name" value="rSAM"/>
</dbReference>
<comment type="caution">
    <text evidence="7">The sequence shown here is derived from an EMBL/GenBank/DDBJ whole genome shotgun (WGS) entry which is preliminary data.</text>
</comment>
<evidence type="ECO:0000256" key="5">
    <source>
        <dbReference type="ARBA" id="ARBA00023014"/>
    </source>
</evidence>
<evidence type="ECO:0000256" key="4">
    <source>
        <dbReference type="ARBA" id="ARBA00023004"/>
    </source>
</evidence>
<dbReference type="InterPro" id="IPR023885">
    <property type="entry name" value="4Fe4S-binding_SPASM_dom"/>
</dbReference>
<dbReference type="GO" id="GO:0046872">
    <property type="term" value="F:metal ion binding"/>
    <property type="evidence" value="ECO:0007669"/>
    <property type="project" value="UniProtKB-KW"/>
</dbReference>
<evidence type="ECO:0000256" key="3">
    <source>
        <dbReference type="ARBA" id="ARBA00022723"/>
    </source>
</evidence>
<name>A0A9J6PC00_9PROT</name>
<reference evidence="7" key="1">
    <citation type="submission" date="2022-06" db="EMBL/GenBank/DDBJ databases">
        <title>Isolation and Genomics of Futiania mangrovii gen. nov., sp. nov., a Rare and Metabolically-versatile member in the Class Alphaproteobacteria.</title>
        <authorList>
            <person name="Liu L."/>
            <person name="Huang W.-C."/>
            <person name="Pan J."/>
            <person name="Li J."/>
            <person name="Huang Y."/>
            <person name="Du H."/>
            <person name="Liu Y."/>
            <person name="Li M."/>
        </authorList>
    </citation>
    <scope>NUCLEOTIDE SEQUENCE</scope>
    <source>
        <strain evidence="7">FT118</strain>
    </source>
</reference>
<evidence type="ECO:0000313" key="7">
    <source>
        <dbReference type="EMBL" id="MCP1336789.1"/>
    </source>
</evidence>
<protein>
    <submittedName>
        <fullName evidence="7">SPASM domain-containing protein</fullName>
    </submittedName>
</protein>
<dbReference type="AlphaFoldDB" id="A0A9J6PC00"/>
<keyword evidence="2" id="KW-0949">S-adenosyl-L-methionine</keyword>
<dbReference type="CDD" id="cd21109">
    <property type="entry name" value="SPASM"/>
    <property type="match status" value="1"/>
</dbReference>
<keyword evidence="3" id="KW-0479">Metal-binding</keyword>
<accession>A0A9J6PC00</accession>
<dbReference type="SFLD" id="SFLDS00029">
    <property type="entry name" value="Radical_SAM"/>
    <property type="match status" value="1"/>
</dbReference>
<keyword evidence="4" id="KW-0408">Iron</keyword>
<dbReference type="Proteomes" id="UP001055804">
    <property type="component" value="Unassembled WGS sequence"/>
</dbReference>
<keyword evidence="5" id="KW-0411">Iron-sulfur</keyword>
<dbReference type="RefSeq" id="WP_269332735.1">
    <property type="nucleotide sequence ID" value="NZ_JAMZFT010000002.1"/>
</dbReference>
<dbReference type="CDD" id="cd01335">
    <property type="entry name" value="Radical_SAM"/>
    <property type="match status" value="1"/>
</dbReference>
<dbReference type="EMBL" id="JAMZFT010000002">
    <property type="protein sequence ID" value="MCP1336789.1"/>
    <property type="molecule type" value="Genomic_DNA"/>
</dbReference>
<dbReference type="Gene3D" id="3.20.20.70">
    <property type="entry name" value="Aldolase class I"/>
    <property type="match status" value="1"/>
</dbReference>
<evidence type="ECO:0000313" key="8">
    <source>
        <dbReference type="Proteomes" id="UP001055804"/>
    </source>
</evidence>
<gene>
    <name evidence="7" type="ORF">NJQ99_10250</name>
</gene>
<dbReference type="InterPro" id="IPR058240">
    <property type="entry name" value="rSAM_sf"/>
</dbReference>
<dbReference type="GO" id="GO:0051536">
    <property type="term" value="F:iron-sulfur cluster binding"/>
    <property type="evidence" value="ECO:0007669"/>
    <property type="project" value="UniProtKB-KW"/>
</dbReference>
<evidence type="ECO:0000259" key="6">
    <source>
        <dbReference type="Pfam" id="PF13186"/>
    </source>
</evidence>
<proteinExistence type="predicted"/>
<dbReference type="InterPro" id="IPR013785">
    <property type="entry name" value="Aldolase_TIM"/>
</dbReference>
<sequence>MESIYYSISWVCHRRCVHCYEDRFRPYVRDELKAVIGESLAAWPKIVANMPARMTYLDLADPLPEGGYREKTGRIILSGGEVLHKAVRKPVLYPILEALQEKYGSGGVKVVVQTTGDLLTQEIVADLLARGVWMISVAGMDDFHVGLEGDKRVPLQEKLTRWFEAAGMVRSGLKAATRQWHEEDGPLYSFFGATEDAWIGKIWPRGRAWTNDLSRAEITDNFCNAWSGGLNFLNHGYSGSEVAVDADGNVYPCCMKTKLPIGNLTEETVEEILDDLAGHPVYEAISMGHPERMGLAHGWDMGRFLEESETVTPGGRPYRNLCIGCDRFHEKVLGPVIRDLREKRRARRMAAAAE</sequence>
<dbReference type="GO" id="GO:0003824">
    <property type="term" value="F:catalytic activity"/>
    <property type="evidence" value="ECO:0007669"/>
    <property type="project" value="InterPro"/>
</dbReference>
<dbReference type="Pfam" id="PF13186">
    <property type="entry name" value="SPASM"/>
    <property type="match status" value="1"/>
</dbReference>
<keyword evidence="8" id="KW-1185">Reference proteome</keyword>
<dbReference type="SUPFAM" id="SSF102114">
    <property type="entry name" value="Radical SAM enzymes"/>
    <property type="match status" value="1"/>
</dbReference>
<evidence type="ECO:0000256" key="1">
    <source>
        <dbReference type="ARBA" id="ARBA00001966"/>
    </source>
</evidence>
<organism evidence="7 8">
    <name type="scientific">Futiania mangrovi</name>
    <dbReference type="NCBI Taxonomy" id="2959716"/>
    <lineage>
        <taxon>Bacteria</taxon>
        <taxon>Pseudomonadati</taxon>
        <taxon>Pseudomonadota</taxon>
        <taxon>Alphaproteobacteria</taxon>
        <taxon>Futianiales</taxon>
        <taxon>Futianiaceae</taxon>
        <taxon>Futiania</taxon>
    </lineage>
</organism>
<evidence type="ECO:0000256" key="2">
    <source>
        <dbReference type="ARBA" id="ARBA00022691"/>
    </source>
</evidence>